<keyword evidence="6" id="KW-1185">Reference proteome</keyword>
<evidence type="ECO:0000256" key="2">
    <source>
        <dbReference type="ARBA" id="ARBA00023002"/>
    </source>
</evidence>
<dbReference type="OrthoDB" id="9815825at2"/>
<organism evidence="5 6">
    <name type="scientific">Acidipila rosea</name>
    <dbReference type="NCBI Taxonomy" id="768535"/>
    <lineage>
        <taxon>Bacteria</taxon>
        <taxon>Pseudomonadati</taxon>
        <taxon>Acidobacteriota</taxon>
        <taxon>Terriglobia</taxon>
        <taxon>Terriglobales</taxon>
        <taxon>Acidobacteriaceae</taxon>
        <taxon>Acidipila</taxon>
    </lineage>
</organism>
<dbReference type="Gene3D" id="3.40.50.720">
    <property type="entry name" value="NAD(P)-binding Rossmann-like Domain"/>
    <property type="match status" value="1"/>
</dbReference>
<proteinExistence type="inferred from homology"/>
<feature type="domain" description="Gfo/Idh/MocA-like oxidoreductase C-terminal" evidence="4">
    <location>
        <begin position="136"/>
        <end position="345"/>
    </location>
</feature>
<keyword evidence="2" id="KW-0560">Oxidoreductase</keyword>
<dbReference type="PANTHER" id="PTHR43708">
    <property type="entry name" value="CONSERVED EXPRESSED OXIDOREDUCTASE (EUROFUNG)"/>
    <property type="match status" value="1"/>
</dbReference>
<dbReference type="Pfam" id="PF02894">
    <property type="entry name" value="GFO_IDH_MocA_C"/>
    <property type="match status" value="1"/>
</dbReference>
<dbReference type="AlphaFoldDB" id="A0A4R1L6T1"/>
<dbReference type="Proteomes" id="UP000295210">
    <property type="component" value="Unassembled WGS sequence"/>
</dbReference>
<evidence type="ECO:0000259" key="3">
    <source>
        <dbReference type="Pfam" id="PF01408"/>
    </source>
</evidence>
<dbReference type="InterPro" id="IPR051317">
    <property type="entry name" value="Gfo/Idh/MocA_oxidoreduct"/>
</dbReference>
<comment type="similarity">
    <text evidence="1">Belongs to the Gfo/Idh/MocA family.</text>
</comment>
<dbReference type="SUPFAM" id="SSF51735">
    <property type="entry name" value="NAD(P)-binding Rossmann-fold domains"/>
    <property type="match status" value="1"/>
</dbReference>
<evidence type="ECO:0000313" key="6">
    <source>
        <dbReference type="Proteomes" id="UP000295210"/>
    </source>
</evidence>
<comment type="caution">
    <text evidence="5">The sequence shown here is derived from an EMBL/GenBank/DDBJ whole genome shotgun (WGS) entry which is preliminary data.</text>
</comment>
<dbReference type="InterPro" id="IPR004104">
    <property type="entry name" value="Gfo/Idh/MocA-like_OxRdtase_C"/>
</dbReference>
<dbReference type="EMBL" id="SMGK01000002">
    <property type="protein sequence ID" value="TCK73908.1"/>
    <property type="molecule type" value="Genomic_DNA"/>
</dbReference>
<dbReference type="InterPro" id="IPR036291">
    <property type="entry name" value="NAD(P)-bd_dom_sf"/>
</dbReference>
<accession>A0A4R1L6T1</accession>
<dbReference type="Pfam" id="PF01408">
    <property type="entry name" value="GFO_IDH_MocA"/>
    <property type="match status" value="1"/>
</dbReference>
<evidence type="ECO:0000256" key="1">
    <source>
        <dbReference type="ARBA" id="ARBA00010928"/>
    </source>
</evidence>
<reference evidence="5 6" key="1">
    <citation type="submission" date="2019-03" db="EMBL/GenBank/DDBJ databases">
        <title>Genomic Encyclopedia of Type Strains, Phase IV (KMG-IV): sequencing the most valuable type-strain genomes for metagenomic binning, comparative biology and taxonomic classification.</title>
        <authorList>
            <person name="Goeker M."/>
        </authorList>
    </citation>
    <scope>NUCLEOTIDE SEQUENCE [LARGE SCALE GENOMIC DNA]</scope>
    <source>
        <strain evidence="5 6">DSM 103428</strain>
    </source>
</reference>
<dbReference type="GO" id="GO:0016491">
    <property type="term" value="F:oxidoreductase activity"/>
    <property type="evidence" value="ECO:0007669"/>
    <property type="project" value="UniProtKB-KW"/>
</dbReference>
<name>A0A4R1L6T1_9BACT</name>
<sequence>MSAPIRVAVIGYGMAGRIFHTAVVNATPGMELACVVQRTGNDAAEHYPGIKLTRSIEEMLADQSIDLAIVATPSHNHFEVAEQCLRAGKNVVIDKPFTLTSDEAARLIHLARERQLIVTAYQNRRWDSDFKTVKQVMASGALGRLVVYEAHYDRFRQEPRLKVWRENGGPGGGLLFDLGPHLIDQAISLFGDPEAITASVRIEREGAVVDDAFDIHLAYPRLTVWLRSTLTAYAPGPRFTLHGTDGTFIKSGLDTQEDALKAGATFDSRCFGYEPPEQRGTLYRVGHEPELIETLPGDYRGYYASVRDALLGVAPLQVTPEQAWRTTRLIELARQSNAEGRTLKVDFSNAL</sequence>
<dbReference type="InterPro" id="IPR000683">
    <property type="entry name" value="Gfo/Idh/MocA-like_OxRdtase_N"/>
</dbReference>
<evidence type="ECO:0000259" key="4">
    <source>
        <dbReference type="Pfam" id="PF02894"/>
    </source>
</evidence>
<dbReference type="Gene3D" id="3.30.360.10">
    <property type="entry name" value="Dihydrodipicolinate Reductase, domain 2"/>
    <property type="match status" value="1"/>
</dbReference>
<protein>
    <submittedName>
        <fullName evidence="5">Putative dehydrogenase</fullName>
    </submittedName>
</protein>
<evidence type="ECO:0000313" key="5">
    <source>
        <dbReference type="EMBL" id="TCK73908.1"/>
    </source>
</evidence>
<gene>
    <name evidence="5" type="ORF">C7378_1527</name>
</gene>
<feature type="domain" description="Gfo/Idh/MocA-like oxidoreductase N-terminal" evidence="3">
    <location>
        <begin position="5"/>
        <end position="120"/>
    </location>
</feature>
<dbReference type="PANTHER" id="PTHR43708:SF5">
    <property type="entry name" value="CONSERVED EXPRESSED OXIDOREDUCTASE (EUROFUNG)-RELATED"/>
    <property type="match status" value="1"/>
</dbReference>
<dbReference type="GO" id="GO:0000166">
    <property type="term" value="F:nucleotide binding"/>
    <property type="evidence" value="ECO:0007669"/>
    <property type="project" value="InterPro"/>
</dbReference>
<dbReference type="RefSeq" id="WP_131994177.1">
    <property type="nucleotide sequence ID" value="NZ_SMGK01000002.1"/>
</dbReference>